<dbReference type="EMBL" id="CAJMWT010001450">
    <property type="protein sequence ID" value="CAE6402604.1"/>
    <property type="molecule type" value="Genomic_DNA"/>
</dbReference>
<dbReference type="GO" id="GO:0005506">
    <property type="term" value="F:iron ion binding"/>
    <property type="evidence" value="ECO:0007669"/>
    <property type="project" value="InterPro"/>
</dbReference>
<organism evidence="1 2">
    <name type="scientific">Rhizoctonia solani</name>
    <dbReference type="NCBI Taxonomy" id="456999"/>
    <lineage>
        <taxon>Eukaryota</taxon>
        <taxon>Fungi</taxon>
        <taxon>Dikarya</taxon>
        <taxon>Basidiomycota</taxon>
        <taxon>Agaricomycotina</taxon>
        <taxon>Agaricomycetes</taxon>
        <taxon>Cantharellales</taxon>
        <taxon>Ceratobasidiaceae</taxon>
        <taxon>Rhizoctonia</taxon>
    </lineage>
</organism>
<proteinExistence type="predicted"/>
<evidence type="ECO:0000313" key="1">
    <source>
        <dbReference type="EMBL" id="CAE6402604.1"/>
    </source>
</evidence>
<dbReference type="InterPro" id="IPR036396">
    <property type="entry name" value="Cyt_P450_sf"/>
</dbReference>
<dbReference type="GO" id="GO:0020037">
    <property type="term" value="F:heme binding"/>
    <property type="evidence" value="ECO:0007669"/>
    <property type="project" value="InterPro"/>
</dbReference>
<name>A0A8H3A7C9_9AGAM</name>
<dbReference type="GO" id="GO:0016705">
    <property type="term" value="F:oxidoreductase activity, acting on paired donors, with incorporation or reduction of molecular oxygen"/>
    <property type="evidence" value="ECO:0007669"/>
    <property type="project" value="InterPro"/>
</dbReference>
<dbReference type="Pfam" id="PF00067">
    <property type="entry name" value="p450"/>
    <property type="match status" value="1"/>
</dbReference>
<dbReference type="AlphaFoldDB" id="A0A8H3A7C9"/>
<dbReference type="Proteomes" id="UP000663843">
    <property type="component" value="Unassembled WGS sequence"/>
</dbReference>
<evidence type="ECO:0000313" key="2">
    <source>
        <dbReference type="Proteomes" id="UP000663843"/>
    </source>
</evidence>
<sequence>MVERVACVDYNLPLQHQVKSKDGRTILSNIHVPKGTHIYLSLGSVNRDKKIWGEDADKFNPHRWLEPMPPSVSESKIPGVYSNMRVPIIVCFFDTIDVLIG</sequence>
<dbReference type="InterPro" id="IPR001128">
    <property type="entry name" value="Cyt_P450"/>
</dbReference>
<reference evidence="1" key="1">
    <citation type="submission" date="2021-01" db="EMBL/GenBank/DDBJ databases">
        <authorList>
            <person name="Kaushik A."/>
        </authorList>
    </citation>
    <scope>NUCLEOTIDE SEQUENCE</scope>
    <source>
        <strain evidence="1">AG2-2IIIB</strain>
    </source>
</reference>
<dbReference type="SUPFAM" id="SSF48264">
    <property type="entry name" value="Cytochrome P450"/>
    <property type="match status" value="1"/>
</dbReference>
<dbReference type="GO" id="GO:0004497">
    <property type="term" value="F:monooxygenase activity"/>
    <property type="evidence" value="ECO:0007669"/>
    <property type="project" value="InterPro"/>
</dbReference>
<accession>A0A8H3A7C9</accession>
<gene>
    <name evidence="1" type="ORF">RDB_LOCUS37311</name>
</gene>
<dbReference type="Gene3D" id="1.10.630.10">
    <property type="entry name" value="Cytochrome P450"/>
    <property type="match status" value="1"/>
</dbReference>
<comment type="caution">
    <text evidence="1">The sequence shown here is derived from an EMBL/GenBank/DDBJ whole genome shotgun (WGS) entry which is preliminary data.</text>
</comment>
<protein>
    <submittedName>
        <fullName evidence="1">Uncharacterized protein</fullName>
    </submittedName>
</protein>